<dbReference type="InterPro" id="IPR001128">
    <property type="entry name" value="Cyt_P450"/>
</dbReference>
<dbReference type="STRING" id="69771.A0A1V6PEI8"/>
<evidence type="ECO:0000256" key="3">
    <source>
        <dbReference type="ARBA" id="ARBA00023002"/>
    </source>
</evidence>
<keyword evidence="2 5" id="KW-0479">Metal-binding</keyword>
<dbReference type="SUPFAM" id="SSF48264">
    <property type="entry name" value="Cytochrome P450"/>
    <property type="match status" value="1"/>
</dbReference>
<keyword evidence="4 5" id="KW-0408">Iron</keyword>
<feature type="region of interest" description="Disordered" evidence="7">
    <location>
        <begin position="514"/>
        <end position="534"/>
    </location>
</feature>
<dbReference type="InterPro" id="IPR002401">
    <property type="entry name" value="Cyt_P450_E_grp-I"/>
</dbReference>
<keyword evidence="6" id="KW-0503">Monooxygenase</keyword>
<comment type="similarity">
    <text evidence="1 6">Belongs to the cytochrome P450 family.</text>
</comment>
<dbReference type="OMA" id="RICVHEM"/>
<name>A0A1V6PEI8_PENDC</name>
<proteinExistence type="inferred from homology"/>
<dbReference type="PANTHER" id="PTHR46300">
    <property type="entry name" value="P450, PUTATIVE (EUROFUNG)-RELATED-RELATED"/>
    <property type="match status" value="1"/>
</dbReference>
<gene>
    <name evidence="8" type="ORF">PENDEC_c009G05222</name>
</gene>
<dbReference type="PRINTS" id="PR00463">
    <property type="entry name" value="EP450I"/>
</dbReference>
<sequence>MSFSFWFLSLIIGALLLYATKILLTRNNVHGPLPPGPSPTPIVGNISDLPPQGAQDWMHWLKHKDLYGPISSITVMGQTIVIVNDARIAIELLSKRSALYSSRPNLVFASDMVGWEHILAMQTYSDRFRAYRKAMQPYLGSEAAVAQYNTLQEIEVHRFLLRVLNDQARFAEHIQTEAGAVILKIAYGYTIEPHKRDPLVYMANQALEHFSMAGTPGAWLVDMIPALKYVPSWFPGANFKRLAREWKKNLDNAADKPYDFVRQRVEAGKHRPSYLANLFKTEGYPVRGSEEELVAKWTAASLYTGGADTTVCSIETFFLAMTVYPEVQRKAQDEIDRVLGAGRLPKVADRASLSYIEAVVKEVLRWHPVAPMGIPHMSVGDDIYEGYFIPSGSLVMPNIWAFTHDPEIYHDPMVFKPERFLGVDGREPEMDPHGIVFGFGRRICPGRILADNTVYLSVAQSLAVFSITKAVENDKEVDVKPAFQAGVISHPVPWKCDIFPRTPAHEELIRSVEKEQPWEPSDAHDLLSLGRKDI</sequence>
<evidence type="ECO:0000256" key="2">
    <source>
        <dbReference type="ARBA" id="ARBA00022723"/>
    </source>
</evidence>
<organism evidence="8 9">
    <name type="scientific">Penicillium decumbens</name>
    <dbReference type="NCBI Taxonomy" id="69771"/>
    <lineage>
        <taxon>Eukaryota</taxon>
        <taxon>Fungi</taxon>
        <taxon>Dikarya</taxon>
        <taxon>Ascomycota</taxon>
        <taxon>Pezizomycotina</taxon>
        <taxon>Eurotiomycetes</taxon>
        <taxon>Eurotiomycetidae</taxon>
        <taxon>Eurotiales</taxon>
        <taxon>Aspergillaceae</taxon>
        <taxon>Penicillium</taxon>
    </lineage>
</organism>
<feature type="binding site" description="axial binding residue" evidence="5">
    <location>
        <position position="444"/>
    </location>
    <ligand>
        <name>heme</name>
        <dbReference type="ChEBI" id="CHEBI:30413"/>
    </ligand>
    <ligandPart>
        <name>Fe</name>
        <dbReference type="ChEBI" id="CHEBI:18248"/>
    </ligandPart>
</feature>
<reference evidence="9" key="1">
    <citation type="journal article" date="2017" name="Nat. Microbiol.">
        <title>Global analysis of biosynthetic gene clusters reveals vast potential of secondary metabolite production in Penicillium species.</title>
        <authorList>
            <person name="Nielsen J.C."/>
            <person name="Grijseels S."/>
            <person name="Prigent S."/>
            <person name="Ji B."/>
            <person name="Dainat J."/>
            <person name="Nielsen K.F."/>
            <person name="Frisvad J.C."/>
            <person name="Workman M."/>
            <person name="Nielsen J."/>
        </authorList>
    </citation>
    <scope>NUCLEOTIDE SEQUENCE [LARGE SCALE GENOMIC DNA]</scope>
    <source>
        <strain evidence="9">IBT 11843</strain>
    </source>
</reference>
<dbReference type="CDD" id="cd11065">
    <property type="entry name" value="CYP64-like"/>
    <property type="match status" value="1"/>
</dbReference>
<dbReference type="EMBL" id="MDYL01000009">
    <property type="protein sequence ID" value="OQD74936.1"/>
    <property type="molecule type" value="Genomic_DNA"/>
</dbReference>
<evidence type="ECO:0000256" key="7">
    <source>
        <dbReference type="SAM" id="MobiDB-lite"/>
    </source>
</evidence>
<evidence type="ECO:0000313" key="9">
    <source>
        <dbReference type="Proteomes" id="UP000191522"/>
    </source>
</evidence>
<comment type="cofactor">
    <cofactor evidence="5">
        <name>heme</name>
        <dbReference type="ChEBI" id="CHEBI:30413"/>
    </cofactor>
</comment>
<dbReference type="Gene3D" id="1.10.630.10">
    <property type="entry name" value="Cytochrome P450"/>
    <property type="match status" value="1"/>
</dbReference>
<dbReference type="PROSITE" id="PS00086">
    <property type="entry name" value="CYTOCHROME_P450"/>
    <property type="match status" value="1"/>
</dbReference>
<protein>
    <submittedName>
        <fullName evidence="8">Uncharacterized protein</fullName>
    </submittedName>
</protein>
<keyword evidence="3 6" id="KW-0560">Oxidoreductase</keyword>
<dbReference type="AlphaFoldDB" id="A0A1V6PEI8"/>
<dbReference type="GO" id="GO:0005506">
    <property type="term" value="F:iron ion binding"/>
    <property type="evidence" value="ECO:0007669"/>
    <property type="project" value="InterPro"/>
</dbReference>
<dbReference type="GO" id="GO:0020037">
    <property type="term" value="F:heme binding"/>
    <property type="evidence" value="ECO:0007669"/>
    <property type="project" value="InterPro"/>
</dbReference>
<dbReference type="Pfam" id="PF00067">
    <property type="entry name" value="p450"/>
    <property type="match status" value="1"/>
</dbReference>
<accession>A0A1V6PEI8</accession>
<keyword evidence="5 6" id="KW-0349">Heme</keyword>
<evidence type="ECO:0000256" key="1">
    <source>
        <dbReference type="ARBA" id="ARBA00010617"/>
    </source>
</evidence>
<evidence type="ECO:0000256" key="4">
    <source>
        <dbReference type="ARBA" id="ARBA00023004"/>
    </source>
</evidence>
<dbReference type="PRINTS" id="PR00385">
    <property type="entry name" value="P450"/>
</dbReference>
<evidence type="ECO:0000256" key="6">
    <source>
        <dbReference type="RuleBase" id="RU000461"/>
    </source>
</evidence>
<keyword evidence="9" id="KW-1185">Reference proteome</keyword>
<dbReference type="InterPro" id="IPR036396">
    <property type="entry name" value="Cyt_P450_sf"/>
</dbReference>
<dbReference type="GO" id="GO:0016705">
    <property type="term" value="F:oxidoreductase activity, acting on paired donors, with incorporation or reduction of molecular oxygen"/>
    <property type="evidence" value="ECO:0007669"/>
    <property type="project" value="InterPro"/>
</dbReference>
<dbReference type="InterPro" id="IPR017972">
    <property type="entry name" value="Cyt_P450_CS"/>
</dbReference>
<evidence type="ECO:0000256" key="5">
    <source>
        <dbReference type="PIRSR" id="PIRSR602401-1"/>
    </source>
</evidence>
<dbReference type="GO" id="GO:0043386">
    <property type="term" value="P:mycotoxin biosynthetic process"/>
    <property type="evidence" value="ECO:0007669"/>
    <property type="project" value="UniProtKB-ARBA"/>
</dbReference>
<dbReference type="GO" id="GO:0004497">
    <property type="term" value="F:monooxygenase activity"/>
    <property type="evidence" value="ECO:0007669"/>
    <property type="project" value="UniProtKB-KW"/>
</dbReference>
<comment type="caution">
    <text evidence="8">The sequence shown here is derived from an EMBL/GenBank/DDBJ whole genome shotgun (WGS) entry which is preliminary data.</text>
</comment>
<evidence type="ECO:0000313" key="8">
    <source>
        <dbReference type="EMBL" id="OQD74936.1"/>
    </source>
</evidence>
<dbReference type="PANTHER" id="PTHR46300:SF12">
    <property type="entry name" value="P450, PUTATIVE (EUROFUNG)-RELATED"/>
    <property type="match status" value="1"/>
</dbReference>
<dbReference type="InterPro" id="IPR050364">
    <property type="entry name" value="Cytochrome_P450_fung"/>
</dbReference>
<dbReference type="Proteomes" id="UP000191522">
    <property type="component" value="Unassembled WGS sequence"/>
</dbReference>
<dbReference type="OrthoDB" id="2789670at2759"/>